<dbReference type="AlphaFoldDB" id="A0A392NLN6"/>
<dbReference type="EMBL" id="LXQA010042335">
    <property type="protein sequence ID" value="MCI00140.1"/>
    <property type="molecule type" value="Genomic_DNA"/>
</dbReference>
<keyword evidence="2" id="KW-1185">Reference proteome</keyword>
<sequence length="196" mass="23416">CNVAWRLKYHEGFAKVLPRIQSDHHPIIVLTEGDPDSGKNRPFRFEAAWITHEDFHHFLKARWNRGTDMVHILDDLTCHLKEWNKETFGNIFKRKKELLARLNGIQSSPNYGYNNFLESLEKDIQEQLDTTLFQEECLWFQKSRGQWIADGDRNTKYYHSKTIIRRRRNKIITLRNESGEWVDDSDRLKDMVITIL</sequence>
<feature type="non-terminal residue" evidence="1">
    <location>
        <position position="1"/>
    </location>
</feature>
<protein>
    <recommendedName>
        <fullName evidence="3">Endonuclease/exonuclease/phosphatase family protein</fullName>
    </recommendedName>
</protein>
<proteinExistence type="predicted"/>
<evidence type="ECO:0000313" key="1">
    <source>
        <dbReference type="EMBL" id="MCI00140.1"/>
    </source>
</evidence>
<name>A0A392NLN6_9FABA</name>
<dbReference type="Proteomes" id="UP000265520">
    <property type="component" value="Unassembled WGS sequence"/>
</dbReference>
<organism evidence="1 2">
    <name type="scientific">Trifolium medium</name>
    <dbReference type="NCBI Taxonomy" id="97028"/>
    <lineage>
        <taxon>Eukaryota</taxon>
        <taxon>Viridiplantae</taxon>
        <taxon>Streptophyta</taxon>
        <taxon>Embryophyta</taxon>
        <taxon>Tracheophyta</taxon>
        <taxon>Spermatophyta</taxon>
        <taxon>Magnoliopsida</taxon>
        <taxon>eudicotyledons</taxon>
        <taxon>Gunneridae</taxon>
        <taxon>Pentapetalae</taxon>
        <taxon>rosids</taxon>
        <taxon>fabids</taxon>
        <taxon>Fabales</taxon>
        <taxon>Fabaceae</taxon>
        <taxon>Papilionoideae</taxon>
        <taxon>50 kb inversion clade</taxon>
        <taxon>NPAAA clade</taxon>
        <taxon>Hologalegina</taxon>
        <taxon>IRL clade</taxon>
        <taxon>Trifolieae</taxon>
        <taxon>Trifolium</taxon>
    </lineage>
</organism>
<evidence type="ECO:0000313" key="2">
    <source>
        <dbReference type="Proteomes" id="UP000265520"/>
    </source>
</evidence>
<dbReference type="PANTHER" id="PTHR33710">
    <property type="entry name" value="BNAC02G09200D PROTEIN"/>
    <property type="match status" value="1"/>
</dbReference>
<comment type="caution">
    <text evidence="1">The sequence shown here is derived from an EMBL/GenBank/DDBJ whole genome shotgun (WGS) entry which is preliminary data.</text>
</comment>
<reference evidence="1 2" key="1">
    <citation type="journal article" date="2018" name="Front. Plant Sci.">
        <title>Red Clover (Trifolium pratense) and Zigzag Clover (T. medium) - A Picture of Genomic Similarities and Differences.</title>
        <authorList>
            <person name="Dluhosova J."/>
            <person name="Istvanek J."/>
            <person name="Nedelnik J."/>
            <person name="Repkova J."/>
        </authorList>
    </citation>
    <scope>NUCLEOTIDE SEQUENCE [LARGE SCALE GENOMIC DNA]</scope>
    <source>
        <strain evidence="2">cv. 10/8</strain>
        <tissue evidence="1">Leaf</tissue>
    </source>
</reference>
<evidence type="ECO:0008006" key="3">
    <source>
        <dbReference type="Google" id="ProtNLM"/>
    </source>
</evidence>
<dbReference type="PANTHER" id="PTHR33710:SF13">
    <property type="entry name" value="ENDONUCLEASE_EXONUCLEASE_PHOSPHATASE FAMILY PROTEIN"/>
    <property type="match status" value="1"/>
</dbReference>
<accession>A0A392NLN6</accession>